<dbReference type="CDD" id="cd00198">
    <property type="entry name" value="vWFA"/>
    <property type="match status" value="1"/>
</dbReference>
<evidence type="ECO:0000313" key="4">
    <source>
        <dbReference type="Proteomes" id="UP000292082"/>
    </source>
</evidence>
<dbReference type="Proteomes" id="UP000292082">
    <property type="component" value="Unassembled WGS sequence"/>
</dbReference>
<dbReference type="InterPro" id="IPR036465">
    <property type="entry name" value="vWFA_dom_sf"/>
</dbReference>
<evidence type="ECO:0000256" key="1">
    <source>
        <dbReference type="SAM" id="MobiDB-lite"/>
    </source>
</evidence>
<feature type="compositionally biased region" description="Basic and acidic residues" evidence="1">
    <location>
        <begin position="14"/>
        <end position="31"/>
    </location>
</feature>
<dbReference type="SUPFAM" id="SSF52540">
    <property type="entry name" value="P-loop containing nucleoside triphosphate hydrolases"/>
    <property type="match status" value="1"/>
</dbReference>
<dbReference type="InterPro" id="IPR027417">
    <property type="entry name" value="P-loop_NTPase"/>
</dbReference>
<dbReference type="SUPFAM" id="SSF53300">
    <property type="entry name" value="vWA-like"/>
    <property type="match status" value="1"/>
</dbReference>
<gene>
    <name evidence="3" type="ORF">BD310DRAFT_955059</name>
</gene>
<dbReference type="PANTHER" id="PTHR22796:SF1">
    <property type="entry name" value="VWFA DOMAIN-CONTAINING PROTEIN"/>
    <property type="match status" value="1"/>
</dbReference>
<dbReference type="GO" id="GO:0005525">
    <property type="term" value="F:GTP binding"/>
    <property type="evidence" value="ECO:0007669"/>
    <property type="project" value="InterPro"/>
</dbReference>
<feature type="compositionally biased region" description="Basic and acidic residues" evidence="1">
    <location>
        <begin position="44"/>
        <end position="62"/>
    </location>
</feature>
<dbReference type="InterPro" id="IPR015894">
    <property type="entry name" value="Guanylate-bd_N"/>
</dbReference>
<proteinExistence type="predicted"/>
<dbReference type="PROSITE" id="PS50234">
    <property type="entry name" value="VWFA"/>
    <property type="match status" value="1"/>
</dbReference>
<feature type="domain" description="VWFA" evidence="2">
    <location>
        <begin position="2058"/>
        <end position="2271"/>
    </location>
</feature>
<protein>
    <recommendedName>
        <fullName evidence="2">VWFA domain-containing protein</fullName>
    </recommendedName>
</protein>
<dbReference type="Pfam" id="PF02263">
    <property type="entry name" value="GBP"/>
    <property type="match status" value="1"/>
</dbReference>
<feature type="region of interest" description="Disordered" evidence="1">
    <location>
        <begin position="1"/>
        <end position="117"/>
    </location>
</feature>
<dbReference type="PANTHER" id="PTHR22796">
    <property type="entry name" value="URG4-RELATED"/>
    <property type="match status" value="1"/>
</dbReference>
<sequence>MEATGTRETLPPARGEHDTDSPGRLDGEANRPEGASNSISTATADRDKPEQHDTDSPGRSNREASGSNGPGGAPNLNSSATADRDEPEQHADEARKDANEGDGDAQGSQTSPLPSPTFDIATFVPGLYRVLDLIFERGSGGLVDKIIIEQESLGRLINFLRPNAYASITKVDFSALDQIQVKPVGLYGSKSAIVDFLRHKGIVDEEIASAMLQPTDSSVDPTRPELRSGMYIHLREGEEVMHVIYWPEDTTWDDDCLPSVSRNRITFMRYLTKICDQVICLMSDEHANAIIWRGDDPDSDQESLDDEDADRLFTFEVSKTNEQEEGVTVRPGFERIQADSCQLPTPILSASNSENASTLSDVLRPRLMRGEMAQGILTAQYVAEQQRVNHLRESVSEQRLKDLLQKKVIRLRETLSCQALEILFKAKYSFDPTLHDAITRYRSSVADVKRSMAETRKKELDAMLKRIDEDSGQLAASIKESLSSQVLQKFPYVSPPIINVPLPLDNGMDACLLTHLCVAEPYLEDIRGLRTVYEGVGRLIDAVFAIQKLNGVTTDRYKTIKERILVLDYLLTADTGMSEKERADLVVSTLRDGYPKPSQSRAGWSRKVVGFMFGGTDSSTPRTIDVPEDVLDVDDQAFFSRLPSIVDRSPLLAEPAASATELAAQHFSTTIKKEAQDLSRRIRTIQRDTCKAQITRQSQIDEENQLEALRVDILATLRSSPESVHAKDVMTINDIEEEAQPCQPTFYRVDTTRETYTEPQVRYTLYPLELREDDTHRMRENASHVPSPHVRASSTTSFILPVDTSIIYAHLLPQARCLLITRDRTGEGKVYLSSTMNLQAALDKRPSKELKRDKIGENFLLAYDENKRILAVCGLSNMGRDSRLQLHTFAFDETYTTLQGMGTPVNLSSWYDSDTVVIKHVEFVSGSEELLFVDDQCRARIFSLVTQQFCPATLQLLNRPSSIHSTPDGSCFFAIDEPTEDADTVAVRAFHWTSFDSPEGIKVTIPKRFLEGCVVTSLLSRENVYLLGIDHANSMLGSAAFTITRRMTAFTFKEKGGTASGRKEQTTVHNSLVDCHAAVWTRFPVVPAVCRDTVVSTLRERRSLVFVSKENPSSIEPHFSTLIEEFERMTHKPTGGELKNIQILALSHDTFFLDSSLVHASTFRAGEWLVELLCLIPIHIAITRDNRFVPLKDGVWSPDLERSLLGADVAKIVDSISFGWYESLFQSYMAKKPVKVVSSMGEQSVGKSFALNHLVDTSFAGSAMRTTEGVWMSVTPTDEALIVALDFEGVHSIERSAQEDTLLVLFNTAISNLVLFRNNFAMSRDIAGLFQSFQSSATVLDPDANPMLFQSTLVIIIKDVAPHDTNDIKKEFHMKFQQIVQAEQAKNFISRLHRNKLDIVPWPLMGQKQFYTLFRVIKKRLDQQAITHHGGAVFLQTMKTLMAKLKLTHLKHIGSFIAKSYCPSTENLAAHRVHVLVSLLPNALAFGATEVVPDFEPLIDFDTASVIDMQDTTSRFYLGEGGPQGQPESCDEVLRGICESFDEDGTRFSQPDADWKQSLQTFLDHLVDIRVEHVRGWLNANTSKFGSTHSEVQQLFRTFDTAVIDLKSSVRMCSIQCGSCNLSCILGRHHEGQHSCRTDHRCVHVCEFKGADHGETEPCGLPAGHPGSHLCDVTAHLCGQPCKLSSKKGCQKECIKMADHTDGEHMCSATSHECGMPCSLATIRLHNGWVYNCEGRCRIPSDLPHNEHRCENTQCTIDCQLCKRLCSEHDHLHGLDSDAVHLCGQEHPCAALCQEGVCHVDTAPQSVEATFTGRHESFQYTKYSQVMKRLPCVIPIAAGEVKHGGKHRHDMGPNPFHYCQEQCPDCGYFCTLPLGHPQQEHETSHGSMSRTKWAVDGVDGTVLEVNGRKFGSNDDGAPMLCSMYCRSMGRHVHVDWCRADDPSKCDGPEHEHIKALMLPKRNKAKDWITHSLYWKRTGFKDPYSQEDQAEFARCDRMCGGPEHDPMTHAGAKVSYCTLPILHRRQPLDQVPANGLGYVSNDGHAFSCRNPAVLRQAFHVIFAIDRSGSMSAGDRRPLDNTPTTQLIRRSHNNRLGAAYSSLHGFWEARHRAVAVNGGNARRDAYSVILFDHSVTTVVTHDFNSSPTELLNAVLRYRTDGGTNFTLAIETARACMERHWSTERVPVVIFLSDGECGIADETMQDLCRRSIALGKPLSFHAVSFGPNSGIMQRMAQIARDVESGAPQDPLNPHAGVPSSYNQALDTVRLAETFLGIAESLTKPRGALFRG</sequence>
<dbReference type="EMBL" id="ML145087">
    <property type="protein sequence ID" value="TBU64056.1"/>
    <property type="molecule type" value="Genomic_DNA"/>
</dbReference>
<dbReference type="Gene3D" id="3.40.50.300">
    <property type="entry name" value="P-loop containing nucleotide triphosphate hydrolases"/>
    <property type="match status" value="1"/>
</dbReference>
<accession>A0A4Q9QAE2</accession>
<reference evidence="3 4" key="1">
    <citation type="submission" date="2019-01" db="EMBL/GenBank/DDBJ databases">
        <title>Draft genome sequences of three monokaryotic isolates of the white-rot basidiomycete fungus Dichomitus squalens.</title>
        <authorList>
            <consortium name="DOE Joint Genome Institute"/>
            <person name="Lopez S.C."/>
            <person name="Andreopoulos B."/>
            <person name="Pangilinan J."/>
            <person name="Lipzen A."/>
            <person name="Riley R."/>
            <person name="Ahrendt S."/>
            <person name="Ng V."/>
            <person name="Barry K."/>
            <person name="Daum C."/>
            <person name="Grigoriev I.V."/>
            <person name="Hilden K.S."/>
            <person name="Makela M.R."/>
            <person name="de Vries R.P."/>
        </authorList>
    </citation>
    <scope>NUCLEOTIDE SEQUENCE [LARGE SCALE GENOMIC DNA]</scope>
    <source>
        <strain evidence="3 4">CBS 464.89</strain>
    </source>
</reference>
<dbReference type="GO" id="GO:0003924">
    <property type="term" value="F:GTPase activity"/>
    <property type="evidence" value="ECO:0007669"/>
    <property type="project" value="InterPro"/>
</dbReference>
<evidence type="ECO:0000259" key="2">
    <source>
        <dbReference type="PROSITE" id="PS50234"/>
    </source>
</evidence>
<dbReference type="SMART" id="SM00327">
    <property type="entry name" value="VWA"/>
    <property type="match status" value="1"/>
</dbReference>
<dbReference type="Gene3D" id="3.40.50.410">
    <property type="entry name" value="von Willebrand factor, type A domain"/>
    <property type="match status" value="1"/>
</dbReference>
<dbReference type="STRING" id="114155.A0A4Q9QAE2"/>
<dbReference type="Pfam" id="PF13519">
    <property type="entry name" value="VWA_2"/>
    <property type="match status" value="1"/>
</dbReference>
<name>A0A4Q9QAE2_9APHY</name>
<feature type="compositionally biased region" description="Basic and acidic residues" evidence="1">
    <location>
        <begin position="82"/>
        <end position="99"/>
    </location>
</feature>
<keyword evidence="4" id="KW-1185">Reference proteome</keyword>
<evidence type="ECO:0000313" key="3">
    <source>
        <dbReference type="EMBL" id="TBU64056.1"/>
    </source>
</evidence>
<dbReference type="InterPro" id="IPR002035">
    <property type="entry name" value="VWF_A"/>
</dbReference>
<organism evidence="3 4">
    <name type="scientific">Dichomitus squalens</name>
    <dbReference type="NCBI Taxonomy" id="114155"/>
    <lineage>
        <taxon>Eukaryota</taxon>
        <taxon>Fungi</taxon>
        <taxon>Dikarya</taxon>
        <taxon>Basidiomycota</taxon>
        <taxon>Agaricomycotina</taxon>
        <taxon>Agaricomycetes</taxon>
        <taxon>Polyporales</taxon>
        <taxon>Polyporaceae</taxon>
        <taxon>Dichomitus</taxon>
    </lineage>
</organism>